<evidence type="ECO:0000313" key="3">
    <source>
        <dbReference type="Proteomes" id="UP000620874"/>
    </source>
</evidence>
<reference evidence="2 3" key="1">
    <citation type="submission" date="2020-08" db="EMBL/GenBank/DDBJ databases">
        <title>A Genomic Blueprint of the Chicken Gut Microbiome.</title>
        <authorList>
            <person name="Gilroy R."/>
            <person name="Ravi A."/>
            <person name="Getino M."/>
            <person name="Pursley I."/>
            <person name="Horton D.L."/>
            <person name="Alikhan N.-F."/>
            <person name="Baker D."/>
            <person name="Gharbi K."/>
            <person name="Hall N."/>
            <person name="Watson M."/>
            <person name="Adriaenssens E.M."/>
            <person name="Foster-Nyarko E."/>
            <person name="Jarju S."/>
            <person name="Secka A."/>
            <person name="Antonio M."/>
            <person name="Oren A."/>
            <person name="Chaudhuri R."/>
            <person name="La Ragione R.M."/>
            <person name="Hildebrand F."/>
            <person name="Pallen M.J."/>
        </authorList>
    </citation>
    <scope>NUCLEOTIDE SEQUENCE [LARGE SCALE GENOMIC DNA]</scope>
    <source>
        <strain evidence="2 3">Sa1CVN1</strain>
    </source>
</reference>
<dbReference type="Proteomes" id="UP000620874">
    <property type="component" value="Unassembled WGS sequence"/>
</dbReference>
<name>A0ABR8YA42_9BACT</name>
<keyword evidence="1" id="KW-0472">Membrane</keyword>
<dbReference type="EMBL" id="JACSPP010000038">
    <property type="protein sequence ID" value="MBD8041075.1"/>
    <property type="molecule type" value="Genomic_DNA"/>
</dbReference>
<protein>
    <submittedName>
        <fullName evidence="2">ECF transporter S component</fullName>
    </submittedName>
</protein>
<organism evidence="2 3">
    <name type="scientific">Phocaeicola intestinalis</name>
    <dbReference type="NCBI Taxonomy" id="2762212"/>
    <lineage>
        <taxon>Bacteria</taxon>
        <taxon>Pseudomonadati</taxon>
        <taxon>Bacteroidota</taxon>
        <taxon>Bacteroidia</taxon>
        <taxon>Bacteroidales</taxon>
        <taxon>Bacteroidaceae</taxon>
        <taxon>Phocaeicola</taxon>
    </lineage>
</organism>
<comment type="caution">
    <text evidence="2">The sequence shown here is derived from an EMBL/GenBank/DDBJ whole genome shotgun (WGS) entry which is preliminary data.</text>
</comment>
<feature type="transmembrane region" description="Helical" evidence="1">
    <location>
        <begin position="113"/>
        <end position="136"/>
    </location>
</feature>
<gene>
    <name evidence="2" type="ORF">H9625_11640</name>
</gene>
<keyword evidence="3" id="KW-1185">Reference proteome</keyword>
<feature type="transmembrane region" description="Helical" evidence="1">
    <location>
        <begin position="148"/>
        <end position="168"/>
    </location>
</feature>
<keyword evidence="1" id="KW-0812">Transmembrane</keyword>
<feature type="transmembrane region" description="Helical" evidence="1">
    <location>
        <begin position="17"/>
        <end position="35"/>
    </location>
</feature>
<keyword evidence="1" id="KW-1133">Transmembrane helix</keyword>
<sequence>MESLVKLYSLSYSNSKTYLAALLFVAGNIALPQLFHLAPQGGMTWLPIYFFTLVGAYKYGWKVGLLTAIASPLINSALFGMPALAVLPAILLKSVLLAVGAGFMAHRFQKVSVLALLAVVLFYQVVGTLGEWAFFADGFYAAVQDFRIGIPGMLLQVFGGYAFIRYLIQK</sequence>
<dbReference type="RefSeq" id="WP_191764456.1">
    <property type="nucleotide sequence ID" value="NZ_JACSPP010000038.1"/>
</dbReference>
<evidence type="ECO:0000256" key="1">
    <source>
        <dbReference type="SAM" id="Phobius"/>
    </source>
</evidence>
<evidence type="ECO:0000313" key="2">
    <source>
        <dbReference type="EMBL" id="MBD8041075.1"/>
    </source>
</evidence>
<feature type="transmembrane region" description="Helical" evidence="1">
    <location>
        <begin position="79"/>
        <end position="101"/>
    </location>
</feature>
<accession>A0ABR8YA42</accession>
<proteinExistence type="predicted"/>
<feature type="transmembrane region" description="Helical" evidence="1">
    <location>
        <begin position="42"/>
        <end position="59"/>
    </location>
</feature>